<proteinExistence type="predicted"/>
<dbReference type="AlphaFoldDB" id="K3YLN0"/>
<dbReference type="STRING" id="4555.K3YLN0"/>
<dbReference type="EnsemblPlants" id="KQL02598">
    <property type="protein sequence ID" value="KQL02598"/>
    <property type="gene ID" value="SETIT_015154mg"/>
</dbReference>
<dbReference type="eggNOG" id="KOG2572">
    <property type="taxonomic scope" value="Eukaryota"/>
</dbReference>
<reference evidence="1" key="2">
    <citation type="submission" date="2018-08" db="UniProtKB">
        <authorList>
            <consortium name="EnsemblPlants"/>
        </authorList>
    </citation>
    <scope>IDENTIFICATION</scope>
    <source>
        <strain evidence="1">Yugu1</strain>
    </source>
</reference>
<dbReference type="InterPro" id="IPR045056">
    <property type="entry name" value="Nop56/Nop58"/>
</dbReference>
<keyword evidence="2" id="KW-1185">Reference proteome</keyword>
<dbReference type="Proteomes" id="UP000004995">
    <property type="component" value="Unassembled WGS sequence"/>
</dbReference>
<reference evidence="2" key="1">
    <citation type="journal article" date="2012" name="Nat. Biotechnol.">
        <title>Reference genome sequence of the model plant Setaria.</title>
        <authorList>
            <person name="Bennetzen J.L."/>
            <person name="Schmutz J."/>
            <person name="Wang H."/>
            <person name="Percifield R."/>
            <person name="Hawkins J."/>
            <person name="Pontaroli A.C."/>
            <person name="Estep M."/>
            <person name="Feng L."/>
            <person name="Vaughn J.N."/>
            <person name="Grimwood J."/>
            <person name="Jenkins J."/>
            <person name="Barry K."/>
            <person name="Lindquist E."/>
            <person name="Hellsten U."/>
            <person name="Deshpande S."/>
            <person name="Wang X."/>
            <person name="Wu X."/>
            <person name="Mitros T."/>
            <person name="Triplett J."/>
            <person name="Yang X."/>
            <person name="Ye C.Y."/>
            <person name="Mauro-Herrera M."/>
            <person name="Wang L."/>
            <person name="Li P."/>
            <person name="Sharma M."/>
            <person name="Sharma R."/>
            <person name="Ronald P.C."/>
            <person name="Panaud O."/>
            <person name="Kellogg E.A."/>
            <person name="Brutnell T.P."/>
            <person name="Doust A.N."/>
            <person name="Tuskan G.A."/>
            <person name="Rokhsar D."/>
            <person name="Devos K.M."/>
        </authorList>
    </citation>
    <scope>NUCLEOTIDE SEQUENCE [LARGE SCALE GENOMIC DNA]</scope>
    <source>
        <strain evidence="2">cv. Yugu1</strain>
    </source>
</reference>
<evidence type="ECO:0000313" key="1">
    <source>
        <dbReference type="EnsemblPlants" id="KQL02598"/>
    </source>
</evidence>
<protein>
    <submittedName>
        <fullName evidence="1">Uncharacterized protein</fullName>
    </submittedName>
</protein>
<sequence>TFRRTLLETPSGFAIFYVSEDVFKQPRRIWARFTDEMDAHEVVLALGFVNVHDKSVARNSYDGTGQELSSLIQDLCAHKTKLIVQDYALKSVIKKKLKVKCCTKFSNDDDVLGNLMWGLKNVLHEFIPQEKDDLTKENYLPMSKGLQSALVSYGISVSLGQMDRKFVNILGYLVNLDWSSSVLPIIFRKSFDRHVCRIGKLIEDKVLYAKVVGQILVPGSIFQIDFYE</sequence>
<dbReference type="GO" id="GO:0032040">
    <property type="term" value="C:small-subunit processome"/>
    <property type="evidence" value="ECO:0007669"/>
    <property type="project" value="InterPro"/>
</dbReference>
<organism evidence="1 2">
    <name type="scientific">Setaria italica</name>
    <name type="common">Foxtail millet</name>
    <name type="synonym">Panicum italicum</name>
    <dbReference type="NCBI Taxonomy" id="4555"/>
    <lineage>
        <taxon>Eukaryota</taxon>
        <taxon>Viridiplantae</taxon>
        <taxon>Streptophyta</taxon>
        <taxon>Embryophyta</taxon>
        <taxon>Tracheophyta</taxon>
        <taxon>Spermatophyta</taxon>
        <taxon>Magnoliopsida</taxon>
        <taxon>Liliopsida</taxon>
        <taxon>Poales</taxon>
        <taxon>Poaceae</taxon>
        <taxon>PACMAD clade</taxon>
        <taxon>Panicoideae</taxon>
        <taxon>Panicodae</taxon>
        <taxon>Paniceae</taxon>
        <taxon>Cenchrinae</taxon>
        <taxon>Setaria</taxon>
    </lineage>
</organism>
<dbReference type="HOGENOM" id="CLU_1217449_0_0_1"/>
<dbReference type="GO" id="GO:0030515">
    <property type="term" value="F:snoRNA binding"/>
    <property type="evidence" value="ECO:0007669"/>
    <property type="project" value="InterPro"/>
</dbReference>
<dbReference type="EMBL" id="AGNK02003991">
    <property type="status" value="NOT_ANNOTATED_CDS"/>
    <property type="molecule type" value="Genomic_DNA"/>
</dbReference>
<dbReference type="GO" id="GO:0031428">
    <property type="term" value="C:box C/D methylation guide snoRNP complex"/>
    <property type="evidence" value="ECO:0007669"/>
    <property type="project" value="InterPro"/>
</dbReference>
<dbReference type="PANTHER" id="PTHR10894">
    <property type="entry name" value="NUCLEOLAR PROTEIN 5 NUCLEOLAR PROTEIN NOP5 NOP58"/>
    <property type="match status" value="1"/>
</dbReference>
<dbReference type="InParanoid" id="K3YLN0"/>
<evidence type="ECO:0000313" key="2">
    <source>
        <dbReference type="Proteomes" id="UP000004995"/>
    </source>
</evidence>
<dbReference type="Gramene" id="KQL02598">
    <property type="protein sequence ID" value="KQL02598"/>
    <property type="gene ID" value="SETIT_015154mg"/>
</dbReference>
<accession>K3YLN0</accession>
<name>K3YLN0_SETIT</name>
<dbReference type="PANTHER" id="PTHR10894:SF29">
    <property type="match status" value="1"/>
</dbReference>